<dbReference type="EMBL" id="JAHUTJ010066487">
    <property type="protein sequence ID" value="MED6290434.1"/>
    <property type="molecule type" value="Genomic_DNA"/>
</dbReference>
<name>A0ABU7ETI2_9TELE</name>
<keyword evidence="2" id="KW-1185">Reference proteome</keyword>
<accession>A0ABU7ETI2</accession>
<reference evidence="1 2" key="1">
    <citation type="submission" date="2021-06" db="EMBL/GenBank/DDBJ databases">
        <authorList>
            <person name="Palmer J.M."/>
        </authorList>
    </citation>
    <scope>NUCLEOTIDE SEQUENCE [LARGE SCALE GENOMIC DNA]</scope>
    <source>
        <strain evidence="1 2">CL_MEX2019</strain>
        <tissue evidence="1">Muscle</tissue>
    </source>
</reference>
<proteinExistence type="predicted"/>
<sequence length="102" mass="11783">MDLSPIQPAVERFWLPGSEFLLGPTWPSQRIHWMFTGLQMMEADRSVFILPSRGRMWMFCIMNEATPGESEVNILFMEFCRFCHAAVHGQHHSLQLLSSSVL</sequence>
<dbReference type="Proteomes" id="UP001352852">
    <property type="component" value="Unassembled WGS sequence"/>
</dbReference>
<gene>
    <name evidence="1" type="ORF">CHARACLAT_012918</name>
</gene>
<protein>
    <submittedName>
        <fullName evidence="1">Uncharacterized protein</fullName>
    </submittedName>
</protein>
<organism evidence="1 2">
    <name type="scientific">Characodon lateralis</name>
    <dbReference type="NCBI Taxonomy" id="208331"/>
    <lineage>
        <taxon>Eukaryota</taxon>
        <taxon>Metazoa</taxon>
        <taxon>Chordata</taxon>
        <taxon>Craniata</taxon>
        <taxon>Vertebrata</taxon>
        <taxon>Euteleostomi</taxon>
        <taxon>Actinopterygii</taxon>
        <taxon>Neopterygii</taxon>
        <taxon>Teleostei</taxon>
        <taxon>Neoteleostei</taxon>
        <taxon>Acanthomorphata</taxon>
        <taxon>Ovalentaria</taxon>
        <taxon>Atherinomorphae</taxon>
        <taxon>Cyprinodontiformes</taxon>
        <taxon>Goodeidae</taxon>
        <taxon>Characodon</taxon>
    </lineage>
</organism>
<evidence type="ECO:0000313" key="1">
    <source>
        <dbReference type="EMBL" id="MED6290434.1"/>
    </source>
</evidence>
<comment type="caution">
    <text evidence="1">The sequence shown here is derived from an EMBL/GenBank/DDBJ whole genome shotgun (WGS) entry which is preliminary data.</text>
</comment>
<evidence type="ECO:0000313" key="2">
    <source>
        <dbReference type="Proteomes" id="UP001352852"/>
    </source>
</evidence>